<dbReference type="Proteomes" id="UP000287651">
    <property type="component" value="Unassembled WGS sequence"/>
</dbReference>
<proteinExistence type="predicted"/>
<comment type="caution">
    <text evidence="1">The sequence shown here is derived from an EMBL/GenBank/DDBJ whole genome shotgun (WGS) entry which is preliminary data.</text>
</comment>
<dbReference type="EMBL" id="AMZH03000956">
    <property type="protein sequence ID" value="RRT81244.1"/>
    <property type="molecule type" value="Genomic_DNA"/>
</dbReference>
<feature type="non-terminal residue" evidence="1">
    <location>
        <position position="1"/>
    </location>
</feature>
<accession>A0A427AY99</accession>
<sequence>FMCRNAASDNEEVAAKAAAKIADTGAPTMSISLSSTFARTWWKAVEMAPWIIQLLAIDASLLIIFF</sequence>
<reference evidence="1 2" key="1">
    <citation type="journal article" date="2014" name="Agronomy (Basel)">
        <title>A Draft Genome Sequence for Ensete ventricosum, the Drought-Tolerant Tree Against Hunger.</title>
        <authorList>
            <person name="Harrison J."/>
            <person name="Moore K.A."/>
            <person name="Paszkiewicz K."/>
            <person name="Jones T."/>
            <person name="Grant M."/>
            <person name="Ambacheew D."/>
            <person name="Muzemil S."/>
            <person name="Studholme D.J."/>
        </authorList>
    </citation>
    <scope>NUCLEOTIDE SEQUENCE [LARGE SCALE GENOMIC DNA]</scope>
</reference>
<protein>
    <submittedName>
        <fullName evidence="1">Uncharacterized protein</fullName>
    </submittedName>
</protein>
<evidence type="ECO:0000313" key="1">
    <source>
        <dbReference type="EMBL" id="RRT81244.1"/>
    </source>
</evidence>
<evidence type="ECO:0000313" key="2">
    <source>
        <dbReference type="Proteomes" id="UP000287651"/>
    </source>
</evidence>
<name>A0A427AY99_ENSVE</name>
<gene>
    <name evidence="1" type="ORF">B296_00009592</name>
</gene>
<dbReference type="AlphaFoldDB" id="A0A427AY99"/>
<organism evidence="1 2">
    <name type="scientific">Ensete ventricosum</name>
    <name type="common">Abyssinian banana</name>
    <name type="synonym">Musa ensete</name>
    <dbReference type="NCBI Taxonomy" id="4639"/>
    <lineage>
        <taxon>Eukaryota</taxon>
        <taxon>Viridiplantae</taxon>
        <taxon>Streptophyta</taxon>
        <taxon>Embryophyta</taxon>
        <taxon>Tracheophyta</taxon>
        <taxon>Spermatophyta</taxon>
        <taxon>Magnoliopsida</taxon>
        <taxon>Liliopsida</taxon>
        <taxon>Zingiberales</taxon>
        <taxon>Musaceae</taxon>
        <taxon>Ensete</taxon>
    </lineage>
</organism>